<keyword evidence="2" id="KW-1185">Reference proteome</keyword>
<dbReference type="OrthoDB" id="5939095at2759"/>
<evidence type="ECO:0000313" key="2">
    <source>
        <dbReference type="Proteomes" id="UP000054776"/>
    </source>
</evidence>
<sequence length="84" mass="9612">MVSCYDFNTDSEIATAHLSSDYPVASEEMAFNVGTFLDAADIQVPNQYNHYWNLHKTAIHHFVNAQINLHVKSKQKKEVLEMLT</sequence>
<accession>A0A0V1B9T9</accession>
<dbReference type="AlphaFoldDB" id="A0A0V1B9T9"/>
<comment type="caution">
    <text evidence="1">The sequence shown here is derived from an EMBL/GenBank/DDBJ whole genome shotgun (WGS) entry which is preliminary data.</text>
</comment>
<dbReference type="InParanoid" id="A0A0V1B9T9"/>
<protein>
    <submittedName>
        <fullName evidence="1">Uncharacterized protein</fullName>
    </submittedName>
</protein>
<organism evidence="1 2">
    <name type="scientific">Trichinella spiralis</name>
    <name type="common">Trichina worm</name>
    <dbReference type="NCBI Taxonomy" id="6334"/>
    <lineage>
        <taxon>Eukaryota</taxon>
        <taxon>Metazoa</taxon>
        <taxon>Ecdysozoa</taxon>
        <taxon>Nematoda</taxon>
        <taxon>Enoplea</taxon>
        <taxon>Dorylaimia</taxon>
        <taxon>Trichinellida</taxon>
        <taxon>Trichinellidae</taxon>
        <taxon>Trichinella</taxon>
    </lineage>
</organism>
<evidence type="ECO:0000313" key="1">
    <source>
        <dbReference type="EMBL" id="KRY33363.1"/>
    </source>
</evidence>
<dbReference type="Proteomes" id="UP000054776">
    <property type="component" value="Unassembled WGS sequence"/>
</dbReference>
<gene>
    <name evidence="1" type="ORF">T01_15784</name>
</gene>
<name>A0A0V1B9T9_TRISP</name>
<dbReference type="EMBL" id="JYDH01000083">
    <property type="protein sequence ID" value="KRY33363.1"/>
    <property type="molecule type" value="Genomic_DNA"/>
</dbReference>
<reference evidence="1 2" key="1">
    <citation type="submission" date="2015-01" db="EMBL/GenBank/DDBJ databases">
        <title>Evolution of Trichinella species and genotypes.</title>
        <authorList>
            <person name="Korhonen P.K."/>
            <person name="Edoardo P."/>
            <person name="Giuseppe L.R."/>
            <person name="Gasser R.B."/>
        </authorList>
    </citation>
    <scope>NUCLEOTIDE SEQUENCE [LARGE SCALE GENOMIC DNA]</scope>
    <source>
        <strain evidence="1">ISS3</strain>
    </source>
</reference>
<proteinExistence type="predicted"/>